<accession>A0AAE9K9J2</accession>
<dbReference type="Proteomes" id="UP000829829">
    <property type="component" value="Chromosome 1"/>
</dbReference>
<dbReference type="EMBL" id="CP091957">
    <property type="protein sequence ID" value="UOG57119.1"/>
    <property type="molecule type" value="Genomic_DNA"/>
</dbReference>
<proteinExistence type="predicted"/>
<name>A0AAE9K9J2_9LEPT</name>
<reference evidence="1" key="1">
    <citation type="submission" date="2022-02" db="EMBL/GenBank/DDBJ databases">
        <title>The genetically variable rfb locus in Leptospira is a mobile cassette and a molecular signature of serovar identity.</title>
        <authorList>
            <person name="Nieves C."/>
            <person name="Vincent A.T."/>
            <person name="Zarantonelli L."/>
            <person name="Picardeau M."/>
            <person name="Veyrier F.J."/>
            <person name="Buschiazzo A."/>
        </authorList>
    </citation>
    <scope>NUCLEOTIDE SEQUENCE</scope>
    <source>
        <strain evidence="1">IP1512017</strain>
    </source>
</reference>
<dbReference type="AlphaFoldDB" id="A0AAE9K9J2"/>
<dbReference type="RefSeq" id="WP_082294734.1">
    <property type="nucleotide sequence ID" value="NZ_CP091957.1"/>
</dbReference>
<gene>
    <name evidence="1" type="ORF">MAL03_02635</name>
</gene>
<evidence type="ECO:0000313" key="2">
    <source>
        <dbReference type="Proteomes" id="UP000829829"/>
    </source>
</evidence>
<evidence type="ECO:0000313" key="1">
    <source>
        <dbReference type="EMBL" id="UOG57119.1"/>
    </source>
</evidence>
<protein>
    <submittedName>
        <fullName evidence="1">Uncharacterized protein</fullName>
    </submittedName>
</protein>
<organism evidence="1 2">
    <name type="scientific">Leptospira noguchii</name>
    <dbReference type="NCBI Taxonomy" id="28182"/>
    <lineage>
        <taxon>Bacteria</taxon>
        <taxon>Pseudomonadati</taxon>
        <taxon>Spirochaetota</taxon>
        <taxon>Spirochaetia</taxon>
        <taxon>Leptospirales</taxon>
        <taxon>Leptospiraceae</taxon>
        <taxon>Leptospira</taxon>
    </lineage>
</organism>
<sequence>MGTQFYRGFVVILTDLILRSKYLMGLVITPHGSSGYDFLRVVRSTKANACRFWDGFKILS</sequence>